<keyword evidence="3" id="KW-1185">Reference proteome</keyword>
<gene>
    <name evidence="2" type="ORF">HMPREF1979_02775</name>
</gene>
<accession>U1QJ66</accession>
<feature type="region of interest" description="Disordered" evidence="1">
    <location>
        <begin position="13"/>
        <end position="41"/>
    </location>
</feature>
<feature type="non-terminal residue" evidence="2">
    <location>
        <position position="41"/>
    </location>
</feature>
<protein>
    <submittedName>
        <fullName evidence="2">Uncharacterized protein</fullName>
    </submittedName>
</protein>
<evidence type="ECO:0000313" key="3">
    <source>
        <dbReference type="Proteomes" id="UP000016536"/>
    </source>
</evidence>
<sequence length="41" mass="4511">MVVTRRGQIRHGTMRCNMPDRPSTNRATKRGGATSMVLVAP</sequence>
<dbReference type="HOGENOM" id="CLU_3300706_0_0_11"/>
<comment type="caution">
    <text evidence="2">The sequence shown here is derived from an EMBL/GenBank/DDBJ whole genome shotgun (WGS) entry which is preliminary data.</text>
</comment>
<dbReference type="AlphaFoldDB" id="U1QJ66"/>
<name>U1QJ66_9ACTO</name>
<dbReference type="EMBL" id="AWSE01000197">
    <property type="protein sequence ID" value="ERH22236.1"/>
    <property type="molecule type" value="Genomic_DNA"/>
</dbReference>
<evidence type="ECO:0000256" key="1">
    <source>
        <dbReference type="SAM" id="MobiDB-lite"/>
    </source>
</evidence>
<proteinExistence type="predicted"/>
<organism evidence="2 3">
    <name type="scientific">Actinomyces johnsonii F0542</name>
    <dbReference type="NCBI Taxonomy" id="1321818"/>
    <lineage>
        <taxon>Bacteria</taxon>
        <taxon>Bacillati</taxon>
        <taxon>Actinomycetota</taxon>
        <taxon>Actinomycetes</taxon>
        <taxon>Actinomycetales</taxon>
        <taxon>Actinomycetaceae</taxon>
        <taxon>Actinomyces</taxon>
    </lineage>
</organism>
<dbReference type="Proteomes" id="UP000016536">
    <property type="component" value="Unassembled WGS sequence"/>
</dbReference>
<reference evidence="2 3" key="1">
    <citation type="submission" date="2013-08" db="EMBL/GenBank/DDBJ databases">
        <authorList>
            <person name="Weinstock G."/>
            <person name="Sodergren E."/>
            <person name="Wylie T."/>
            <person name="Fulton L."/>
            <person name="Fulton R."/>
            <person name="Fronick C."/>
            <person name="O'Laughlin M."/>
            <person name="Godfrey J."/>
            <person name="Miner T."/>
            <person name="Herter B."/>
            <person name="Appelbaum E."/>
            <person name="Cordes M."/>
            <person name="Lek S."/>
            <person name="Wollam A."/>
            <person name="Pepin K.H."/>
            <person name="Palsikar V.B."/>
            <person name="Mitreva M."/>
            <person name="Wilson R.K."/>
        </authorList>
    </citation>
    <scope>NUCLEOTIDE SEQUENCE [LARGE SCALE GENOMIC DNA]</scope>
    <source>
        <strain evidence="2 3">F0542</strain>
    </source>
</reference>
<evidence type="ECO:0000313" key="2">
    <source>
        <dbReference type="EMBL" id="ERH22236.1"/>
    </source>
</evidence>